<comment type="subcellular location">
    <subcellularLocation>
        <location evidence="1">Membrane</location>
        <topology evidence="1">Multi-pass membrane protein</topology>
    </subcellularLocation>
</comment>
<dbReference type="GO" id="GO:0051117">
    <property type="term" value="F:ATPase binding"/>
    <property type="evidence" value="ECO:0007669"/>
    <property type="project" value="TreeGrafter"/>
</dbReference>
<evidence type="ECO:0000256" key="1">
    <source>
        <dbReference type="ARBA" id="ARBA00004141"/>
    </source>
</evidence>
<evidence type="ECO:0000256" key="8">
    <source>
        <dbReference type="SAM" id="Coils"/>
    </source>
</evidence>
<feature type="transmembrane region" description="Helical" evidence="9">
    <location>
        <begin position="514"/>
        <end position="530"/>
    </location>
</feature>
<organism evidence="10 11">
    <name type="scientific">Clostridium tetani</name>
    <dbReference type="NCBI Taxonomy" id="1513"/>
    <lineage>
        <taxon>Bacteria</taxon>
        <taxon>Bacillati</taxon>
        <taxon>Bacillota</taxon>
        <taxon>Clostridia</taxon>
        <taxon>Eubacteriales</taxon>
        <taxon>Clostridiaceae</taxon>
        <taxon>Clostridium</taxon>
    </lineage>
</organism>
<feature type="coiled-coil region" evidence="8">
    <location>
        <begin position="89"/>
        <end position="140"/>
    </location>
</feature>
<evidence type="ECO:0000256" key="2">
    <source>
        <dbReference type="ARBA" id="ARBA00009904"/>
    </source>
</evidence>
<feature type="coiled-coil region" evidence="8">
    <location>
        <begin position="306"/>
        <end position="333"/>
    </location>
</feature>
<dbReference type="GO" id="GO:0016471">
    <property type="term" value="C:vacuolar proton-transporting V-type ATPase complex"/>
    <property type="evidence" value="ECO:0007669"/>
    <property type="project" value="TreeGrafter"/>
</dbReference>
<keyword evidence="8" id="KW-0175">Coiled coil</keyword>
<dbReference type="Proteomes" id="UP000290921">
    <property type="component" value="Unassembled WGS sequence"/>
</dbReference>
<evidence type="ECO:0000256" key="6">
    <source>
        <dbReference type="ARBA" id="ARBA00023065"/>
    </source>
</evidence>
<dbReference type="RefSeq" id="WP_052040963.1">
    <property type="nucleotide sequence ID" value="NZ_AP026814.1"/>
</dbReference>
<dbReference type="PANTHER" id="PTHR11629:SF63">
    <property type="entry name" value="V-TYPE PROTON ATPASE SUBUNIT A"/>
    <property type="match status" value="1"/>
</dbReference>
<keyword evidence="3" id="KW-0813">Transport</keyword>
<dbReference type="PANTHER" id="PTHR11629">
    <property type="entry name" value="VACUOLAR PROTON ATPASES"/>
    <property type="match status" value="1"/>
</dbReference>
<comment type="similarity">
    <text evidence="2">Belongs to the V-ATPase 116 kDa subunit family.</text>
</comment>
<dbReference type="GO" id="GO:0046961">
    <property type="term" value="F:proton-transporting ATPase activity, rotational mechanism"/>
    <property type="evidence" value="ECO:0007669"/>
    <property type="project" value="InterPro"/>
</dbReference>
<evidence type="ECO:0000256" key="7">
    <source>
        <dbReference type="ARBA" id="ARBA00023136"/>
    </source>
</evidence>
<protein>
    <submittedName>
        <fullName evidence="10">ATPase</fullName>
    </submittedName>
</protein>
<reference evidence="10 11" key="1">
    <citation type="submission" date="2018-06" db="EMBL/GenBank/DDBJ databases">
        <title>Genome conservation of Clostridium tetani.</title>
        <authorList>
            <person name="Bruggemann H."/>
            <person name="Popoff M.R."/>
        </authorList>
    </citation>
    <scope>NUCLEOTIDE SEQUENCE [LARGE SCALE GENOMIC DNA]</scope>
    <source>
        <strain evidence="10 11">2017.061</strain>
    </source>
</reference>
<keyword evidence="7 9" id="KW-0472">Membrane</keyword>
<sequence length="655" mass="74574">MSIEKMVMVNIASPIELIDSVTKEVVLSKTLHPVNAFDKISSGNFNISTTEENLDTLIDVNYVKPYFEKRDYSKVNEKINSLKGMLGERKNIEVKNENLILNYNELEENIFNIVDRIKKLNEDLNKYKNKKKELEIYKENLKYFLSIDTNIEKFTSLKNFELEAYKIEDKKFNIMKENYENIPAIVDKVYKGNGFDIIIVVSTKALKIDTERILNSLNCERLDLPLDYKGNPKEVINLIEKELIETEEKIQAVKNRINEFYDNSNLSIEAILKSFELEKRASKLREYIAYSKNFFYLSGWVPSSMIGGFKNNIKKLNKKIIVLEKKIDEIENGVSPPTKLRNNILVKPFEIMVNMYGTPSYGEIDPTTFLAITYMIMFGTMFGDVGQGLVLLLAGLYMKKKKENYAPGNILVRLGSISMIFGFLYGSVFGFEDLIKPILISPMENIQTMLVGSIAFGCFILIIGFLYGIVNNIKNENLEEGIFGRNGITGMVFYILLLVFAFTKITSRDTMSTTIWILIFVALLALMVLKQPLANAISKKGFVITEKTSDYFVESGFGVIETLLSMFSNTVSFIRVGAFALNHVGLFIAFASMAQMMKNNAGSILMYVLGNVIIIVLEGLIVFIQGLRLEYYELFSKYYDGSGLQFKPITIDSVE</sequence>
<feature type="transmembrane region" description="Helical" evidence="9">
    <location>
        <begin position="573"/>
        <end position="592"/>
    </location>
</feature>
<name>A0A4V1LEQ3_CLOTA</name>
<dbReference type="AlphaFoldDB" id="A0A4V1LEQ3"/>
<keyword evidence="4 9" id="KW-0812">Transmembrane</keyword>
<feature type="transmembrane region" description="Helical" evidence="9">
    <location>
        <begin position="604"/>
        <end position="627"/>
    </location>
</feature>
<dbReference type="Pfam" id="PF01496">
    <property type="entry name" value="V_ATPase_I"/>
    <property type="match status" value="2"/>
</dbReference>
<evidence type="ECO:0000256" key="9">
    <source>
        <dbReference type="SAM" id="Phobius"/>
    </source>
</evidence>
<feature type="transmembrane region" description="Helical" evidence="9">
    <location>
        <begin position="374"/>
        <end position="398"/>
    </location>
</feature>
<evidence type="ECO:0000256" key="3">
    <source>
        <dbReference type="ARBA" id="ARBA00022448"/>
    </source>
</evidence>
<proteinExistence type="inferred from homology"/>
<keyword evidence="5 9" id="KW-1133">Transmembrane helix</keyword>
<evidence type="ECO:0000256" key="5">
    <source>
        <dbReference type="ARBA" id="ARBA00022989"/>
    </source>
</evidence>
<evidence type="ECO:0000313" key="11">
    <source>
        <dbReference type="Proteomes" id="UP000290921"/>
    </source>
</evidence>
<gene>
    <name evidence="10" type="ORF">DP130_05910</name>
</gene>
<evidence type="ECO:0000313" key="10">
    <source>
        <dbReference type="EMBL" id="RXI48945.1"/>
    </source>
</evidence>
<dbReference type="InterPro" id="IPR002490">
    <property type="entry name" value="V-ATPase_116kDa_su"/>
</dbReference>
<feature type="transmembrane region" description="Helical" evidence="9">
    <location>
        <begin position="449"/>
        <end position="470"/>
    </location>
</feature>
<feature type="transmembrane region" description="Helical" evidence="9">
    <location>
        <begin position="410"/>
        <end position="429"/>
    </location>
</feature>
<evidence type="ECO:0000256" key="4">
    <source>
        <dbReference type="ARBA" id="ARBA00022692"/>
    </source>
</evidence>
<dbReference type="GO" id="GO:0033179">
    <property type="term" value="C:proton-transporting V-type ATPase, V0 domain"/>
    <property type="evidence" value="ECO:0007669"/>
    <property type="project" value="InterPro"/>
</dbReference>
<keyword evidence="6" id="KW-0406">Ion transport</keyword>
<accession>A0A4V1LEQ3</accession>
<dbReference type="GO" id="GO:0007035">
    <property type="term" value="P:vacuolar acidification"/>
    <property type="evidence" value="ECO:0007669"/>
    <property type="project" value="TreeGrafter"/>
</dbReference>
<feature type="transmembrane region" description="Helical" evidence="9">
    <location>
        <begin position="482"/>
        <end position="502"/>
    </location>
</feature>
<dbReference type="EMBL" id="QMAP01000005">
    <property type="protein sequence ID" value="RXI48945.1"/>
    <property type="molecule type" value="Genomic_DNA"/>
</dbReference>
<comment type="caution">
    <text evidence="10">The sequence shown here is derived from an EMBL/GenBank/DDBJ whole genome shotgun (WGS) entry which is preliminary data.</text>
</comment>
<feature type="coiled-coil region" evidence="8">
    <location>
        <begin position="236"/>
        <end position="263"/>
    </location>
</feature>